<evidence type="ECO:0000313" key="2">
    <source>
        <dbReference type="EMBL" id="SDM25641.1"/>
    </source>
</evidence>
<dbReference type="GO" id="GO:0006974">
    <property type="term" value="P:DNA damage response"/>
    <property type="evidence" value="ECO:0007669"/>
    <property type="project" value="TreeGrafter"/>
</dbReference>
<reference evidence="2 3" key="1">
    <citation type="submission" date="2016-10" db="EMBL/GenBank/DDBJ databases">
        <authorList>
            <person name="de Groot N.N."/>
        </authorList>
    </citation>
    <scope>NUCLEOTIDE SEQUENCE [LARGE SCALE GENOMIC DNA]</scope>
    <source>
        <strain evidence="2 3">DSM 16077</strain>
    </source>
</reference>
<organism evidence="2 3">
    <name type="scientific">Maricaulis salignorans</name>
    <dbReference type="NCBI Taxonomy" id="144026"/>
    <lineage>
        <taxon>Bacteria</taxon>
        <taxon>Pseudomonadati</taxon>
        <taxon>Pseudomonadota</taxon>
        <taxon>Alphaproteobacteria</taxon>
        <taxon>Maricaulales</taxon>
        <taxon>Maricaulaceae</taxon>
        <taxon>Maricaulis</taxon>
    </lineage>
</organism>
<dbReference type="Gene3D" id="3.30.110.170">
    <property type="entry name" value="Protein of unknown function (DUF541), domain 1"/>
    <property type="match status" value="1"/>
</dbReference>
<dbReference type="Pfam" id="PF04402">
    <property type="entry name" value="SIMPL"/>
    <property type="match status" value="1"/>
</dbReference>
<sequence>MIRALLASTALLLAASPALAEEVNPTLSLSASADVQVTPDYATVQSGVVTRAATAQQAMQDNARAMTAVFDALRRAGVTGNDVQTSQLSVTPVYADRSEPRQNQSQYEIIAYETRNTVTAKVRDTSRVGNAIDAMVSAGANNIQDVSFGAEDTSEAMDQARREAITSLLARADLFADAAGFELCGITRISENFARPAVPMMMARMDSESTPVAAGQLSVTATINADFCISDD</sequence>
<dbReference type="OrthoDB" id="9813144at2"/>
<dbReference type="EMBL" id="FNHG01000007">
    <property type="protein sequence ID" value="SDM25641.1"/>
    <property type="molecule type" value="Genomic_DNA"/>
</dbReference>
<dbReference type="Proteomes" id="UP000199759">
    <property type="component" value="Unassembled WGS sequence"/>
</dbReference>
<dbReference type="AlphaFoldDB" id="A0A1G9RQZ7"/>
<evidence type="ECO:0000313" key="3">
    <source>
        <dbReference type="Proteomes" id="UP000199759"/>
    </source>
</evidence>
<dbReference type="STRING" id="144026.SAMN04488568_107118"/>
<dbReference type="RefSeq" id="WP_091769367.1">
    <property type="nucleotide sequence ID" value="NZ_FNHG01000007.1"/>
</dbReference>
<keyword evidence="3" id="KW-1185">Reference proteome</keyword>
<dbReference type="Gene3D" id="3.30.70.2970">
    <property type="entry name" value="Protein of unknown function (DUF541), domain 2"/>
    <property type="match status" value="1"/>
</dbReference>
<dbReference type="InterPro" id="IPR052022">
    <property type="entry name" value="26kDa_periplasmic_antigen"/>
</dbReference>
<dbReference type="PANTHER" id="PTHR34387">
    <property type="entry name" value="SLR1258 PROTEIN"/>
    <property type="match status" value="1"/>
</dbReference>
<keyword evidence="1" id="KW-0732">Signal</keyword>
<feature type="chain" id="PRO_5011787530" description="26 kDa periplasmic immunogenic protein" evidence="1">
    <location>
        <begin position="21"/>
        <end position="232"/>
    </location>
</feature>
<evidence type="ECO:0008006" key="4">
    <source>
        <dbReference type="Google" id="ProtNLM"/>
    </source>
</evidence>
<evidence type="ECO:0000256" key="1">
    <source>
        <dbReference type="SAM" id="SignalP"/>
    </source>
</evidence>
<dbReference type="PANTHER" id="PTHR34387:SF1">
    <property type="entry name" value="PERIPLASMIC IMMUNOGENIC PROTEIN"/>
    <property type="match status" value="1"/>
</dbReference>
<name>A0A1G9RQZ7_9PROT</name>
<gene>
    <name evidence="2" type="ORF">SAMN04488568_107118</name>
</gene>
<proteinExistence type="predicted"/>
<protein>
    <recommendedName>
        <fullName evidence="4">26 kDa periplasmic immunogenic protein</fullName>
    </recommendedName>
</protein>
<accession>A0A1G9RQZ7</accession>
<dbReference type="InterPro" id="IPR007497">
    <property type="entry name" value="SIMPL/DUF541"/>
</dbReference>
<feature type="signal peptide" evidence="1">
    <location>
        <begin position="1"/>
        <end position="20"/>
    </location>
</feature>